<keyword evidence="2" id="KW-1185">Reference proteome</keyword>
<accession>A0ABQ8TMM2</accession>
<dbReference type="Proteomes" id="UP001148838">
    <property type="component" value="Unassembled WGS sequence"/>
</dbReference>
<dbReference type="EMBL" id="JAJSOF020000009">
    <property type="protein sequence ID" value="KAJ4446972.1"/>
    <property type="molecule type" value="Genomic_DNA"/>
</dbReference>
<sequence>MYSSRVLSQVSWRLASKLSTASSAIFFRDEVNTSTTLHFDPEEDGRASRRKLEANLQLTWLRTREELFYIKRRESLKSYIDNCSDSELLTCPAVAGSQYRVAQGMFRLRDNSRNVGACSDEPTTAAVTLFSLFFMLYLELRWMKLIMEKKWEYKGTVHQLLIDFKKAYDSVKREVLYDILIEFGIPKKLVRLIKMCLSETYRGVRIGEWRKLHNTELHALYSSPDIIRNIKSRRLRWAGHVARMGESRNAYRVLVGRRRKRPLGRPIRWEDNIKMDLREVGYDDRDWINLAQDRDRWRTYIPSKNLGSVRWLRSLDQGCSQERPEASPEAELEGISEYNSNIRYKSGMPSLQAKNGRSAGEKLELASCYVITRNAPRSTHMH</sequence>
<evidence type="ECO:0008006" key="3">
    <source>
        <dbReference type="Google" id="ProtNLM"/>
    </source>
</evidence>
<protein>
    <recommendedName>
        <fullName evidence="3">Reverse transcriptase domain-containing protein</fullName>
    </recommendedName>
</protein>
<comment type="caution">
    <text evidence="1">The sequence shown here is derived from an EMBL/GenBank/DDBJ whole genome shotgun (WGS) entry which is preliminary data.</text>
</comment>
<reference evidence="1 2" key="1">
    <citation type="journal article" date="2022" name="Allergy">
        <title>Genome assembly and annotation of Periplaneta americana reveal a comprehensive cockroach allergen profile.</title>
        <authorList>
            <person name="Wang L."/>
            <person name="Xiong Q."/>
            <person name="Saelim N."/>
            <person name="Wang L."/>
            <person name="Nong W."/>
            <person name="Wan A.T."/>
            <person name="Shi M."/>
            <person name="Liu X."/>
            <person name="Cao Q."/>
            <person name="Hui J.H.L."/>
            <person name="Sookrung N."/>
            <person name="Leung T.F."/>
            <person name="Tungtrongchitr A."/>
            <person name="Tsui S.K.W."/>
        </authorList>
    </citation>
    <scope>NUCLEOTIDE SEQUENCE [LARGE SCALE GENOMIC DNA]</scope>
    <source>
        <strain evidence="1">PWHHKU_190912</strain>
    </source>
</reference>
<evidence type="ECO:0000313" key="2">
    <source>
        <dbReference type="Proteomes" id="UP001148838"/>
    </source>
</evidence>
<name>A0ABQ8TMM2_PERAM</name>
<gene>
    <name evidence="1" type="ORF">ANN_13674</name>
</gene>
<proteinExistence type="predicted"/>
<organism evidence="1 2">
    <name type="scientific">Periplaneta americana</name>
    <name type="common">American cockroach</name>
    <name type="synonym">Blatta americana</name>
    <dbReference type="NCBI Taxonomy" id="6978"/>
    <lineage>
        <taxon>Eukaryota</taxon>
        <taxon>Metazoa</taxon>
        <taxon>Ecdysozoa</taxon>
        <taxon>Arthropoda</taxon>
        <taxon>Hexapoda</taxon>
        <taxon>Insecta</taxon>
        <taxon>Pterygota</taxon>
        <taxon>Neoptera</taxon>
        <taxon>Polyneoptera</taxon>
        <taxon>Dictyoptera</taxon>
        <taxon>Blattodea</taxon>
        <taxon>Blattoidea</taxon>
        <taxon>Blattidae</taxon>
        <taxon>Blattinae</taxon>
        <taxon>Periplaneta</taxon>
    </lineage>
</organism>
<evidence type="ECO:0000313" key="1">
    <source>
        <dbReference type="EMBL" id="KAJ4446972.1"/>
    </source>
</evidence>